<dbReference type="PROSITE" id="PS50262">
    <property type="entry name" value="G_PROTEIN_RECEP_F1_2"/>
    <property type="match status" value="1"/>
</dbReference>
<keyword evidence="3 8" id="KW-0812">Transmembrane</keyword>
<keyword evidence="2 9" id="KW-0716">Sensory transduction</keyword>
<dbReference type="InterPro" id="IPR000725">
    <property type="entry name" value="Olfact_rcpt"/>
</dbReference>
<comment type="similarity">
    <text evidence="8">Belongs to the G-protein coupled receptor 1 family.</text>
</comment>
<evidence type="ECO:0000313" key="11">
    <source>
        <dbReference type="Proteomes" id="UP000694871"/>
    </source>
</evidence>
<proteinExistence type="inferred from homology"/>
<keyword evidence="11" id="KW-1185">Reference proteome</keyword>
<dbReference type="Proteomes" id="UP000694871">
    <property type="component" value="Unplaced"/>
</dbReference>
<evidence type="ECO:0000256" key="2">
    <source>
        <dbReference type="ARBA" id="ARBA00022606"/>
    </source>
</evidence>
<keyword evidence="8" id="KW-0297">G-protein coupled receptor</keyword>
<dbReference type="CDD" id="cd15222">
    <property type="entry name" value="7tmA_OR51-like"/>
    <property type="match status" value="1"/>
</dbReference>
<dbReference type="InterPro" id="IPR000276">
    <property type="entry name" value="GPCR_Rhodpsn"/>
</dbReference>
<dbReference type="PROSITE" id="PS00237">
    <property type="entry name" value="G_PROTEIN_RECEP_F1_1"/>
    <property type="match status" value="1"/>
</dbReference>
<accession>A0ABM1K2C6</accession>
<organism evidence="11 12">
    <name type="scientific">Gekko japonicus</name>
    <name type="common">Schlegel's Japanese gecko</name>
    <dbReference type="NCBI Taxonomy" id="146911"/>
    <lineage>
        <taxon>Eukaryota</taxon>
        <taxon>Metazoa</taxon>
        <taxon>Chordata</taxon>
        <taxon>Craniata</taxon>
        <taxon>Vertebrata</taxon>
        <taxon>Euteleostomi</taxon>
        <taxon>Lepidosauria</taxon>
        <taxon>Squamata</taxon>
        <taxon>Bifurcata</taxon>
        <taxon>Gekkota</taxon>
        <taxon>Gekkonidae</taxon>
        <taxon>Gekkoninae</taxon>
        <taxon>Gekko</taxon>
    </lineage>
</organism>
<dbReference type="RefSeq" id="XP_015267863.1">
    <property type="nucleotide sequence ID" value="XM_015412377.1"/>
</dbReference>
<dbReference type="PRINTS" id="PR00237">
    <property type="entry name" value="GPCRRHODOPSN"/>
</dbReference>
<evidence type="ECO:0000256" key="4">
    <source>
        <dbReference type="ARBA" id="ARBA00022725"/>
    </source>
</evidence>
<feature type="transmembrane region" description="Helical" evidence="9">
    <location>
        <begin position="273"/>
        <end position="293"/>
    </location>
</feature>
<keyword evidence="7 8" id="KW-0807">Transducer</keyword>
<feature type="transmembrane region" description="Helical" evidence="9">
    <location>
        <begin position="242"/>
        <end position="267"/>
    </location>
</feature>
<sequence>MQKYNSNNSSGPVFLLMGFPGLEMYHPWISIPFCSIYLMALLGNSAILVVIRTNRSLHEPMYVFLSMLALTDLGLSLSTLPTVLGLFWFNIREIDFTACAAQLFFIHTFSFMESSVLLAMAFDRYVAICSPLRYTSILTNPVLVKIGLAIAVRSSAIVLPTPWLLRRYRYCKRNLLSHSFCLHQDVLKLSCSDSRVNSIYGLCVVLSTLVIDSLLILLSYVKIIRTVTAIASREERSKAFNTCVSHICVVLIFFIPVIGVSMVHRFARHSSPIVHILMADVYLLIPPVLNPIVYSIKTQPIRKGVLWVFGRRRNTHFR</sequence>
<keyword evidence="5 9" id="KW-1133">Transmembrane helix</keyword>
<evidence type="ECO:0000256" key="6">
    <source>
        <dbReference type="ARBA" id="ARBA00023136"/>
    </source>
</evidence>
<dbReference type="SUPFAM" id="SSF81321">
    <property type="entry name" value="Family A G protein-coupled receptor-like"/>
    <property type="match status" value="1"/>
</dbReference>
<dbReference type="PANTHER" id="PTHR26450:SF37">
    <property type="entry name" value="OLFACTORY RECEPTOR 51L1"/>
    <property type="match status" value="1"/>
</dbReference>
<dbReference type="Gene3D" id="1.20.1070.10">
    <property type="entry name" value="Rhodopsin 7-helix transmembrane proteins"/>
    <property type="match status" value="1"/>
</dbReference>
<reference evidence="12" key="1">
    <citation type="submission" date="2025-08" db="UniProtKB">
        <authorList>
            <consortium name="RefSeq"/>
        </authorList>
    </citation>
    <scope>IDENTIFICATION</scope>
</reference>
<protein>
    <recommendedName>
        <fullName evidence="9">Olfactory receptor</fullName>
    </recommendedName>
</protein>
<dbReference type="InterPro" id="IPR050402">
    <property type="entry name" value="OR51/52/56-like"/>
</dbReference>
<evidence type="ECO:0000313" key="12">
    <source>
        <dbReference type="RefSeq" id="XP_015267863.1"/>
    </source>
</evidence>
<feature type="transmembrane region" description="Helical" evidence="9">
    <location>
        <begin position="101"/>
        <end position="122"/>
    </location>
</feature>
<feature type="domain" description="G-protein coupled receptors family 1 profile" evidence="10">
    <location>
        <begin position="43"/>
        <end position="294"/>
    </location>
</feature>
<dbReference type="Pfam" id="PF13853">
    <property type="entry name" value="7tm_4"/>
    <property type="match status" value="1"/>
</dbReference>
<evidence type="ECO:0000256" key="1">
    <source>
        <dbReference type="ARBA" id="ARBA00004141"/>
    </source>
</evidence>
<name>A0ABM1K2C6_GEKJA</name>
<feature type="transmembrane region" description="Helical" evidence="9">
    <location>
        <begin position="25"/>
        <end position="51"/>
    </location>
</feature>
<evidence type="ECO:0000256" key="8">
    <source>
        <dbReference type="RuleBase" id="RU000688"/>
    </source>
</evidence>
<feature type="transmembrane region" description="Helical" evidence="9">
    <location>
        <begin position="142"/>
        <end position="165"/>
    </location>
</feature>
<feature type="transmembrane region" description="Helical" evidence="9">
    <location>
        <begin position="199"/>
        <end position="221"/>
    </location>
</feature>
<keyword evidence="6 9" id="KW-0472">Membrane</keyword>
<evidence type="ECO:0000256" key="5">
    <source>
        <dbReference type="ARBA" id="ARBA00022989"/>
    </source>
</evidence>
<dbReference type="InterPro" id="IPR017452">
    <property type="entry name" value="GPCR_Rhodpsn_7TM"/>
</dbReference>
<evidence type="ECO:0000256" key="3">
    <source>
        <dbReference type="ARBA" id="ARBA00022692"/>
    </source>
</evidence>
<gene>
    <name evidence="12" type="primary">LOC107111409</name>
</gene>
<dbReference type="PANTHER" id="PTHR26450">
    <property type="entry name" value="OLFACTORY RECEPTOR 56B1-RELATED"/>
    <property type="match status" value="1"/>
</dbReference>
<dbReference type="GeneID" id="107111409"/>
<keyword evidence="4 9" id="KW-0552">Olfaction</keyword>
<dbReference type="PRINTS" id="PR00245">
    <property type="entry name" value="OLFACTORYR"/>
</dbReference>
<feature type="transmembrane region" description="Helical" evidence="9">
    <location>
        <begin position="63"/>
        <end position="89"/>
    </location>
</feature>
<evidence type="ECO:0000256" key="9">
    <source>
        <dbReference type="RuleBase" id="RU363047"/>
    </source>
</evidence>
<comment type="subcellular location">
    <subcellularLocation>
        <location evidence="9">Cell membrane</location>
        <topology evidence="9">Multi-pass membrane protein</topology>
    </subcellularLocation>
    <subcellularLocation>
        <location evidence="1">Membrane</location>
        <topology evidence="1">Multi-pass membrane protein</topology>
    </subcellularLocation>
</comment>
<evidence type="ECO:0000256" key="7">
    <source>
        <dbReference type="ARBA" id="ARBA00023224"/>
    </source>
</evidence>
<keyword evidence="8" id="KW-0675">Receptor</keyword>
<keyword evidence="9" id="KW-1003">Cell membrane</keyword>
<evidence type="ECO:0000259" key="10">
    <source>
        <dbReference type="PROSITE" id="PS50262"/>
    </source>
</evidence>